<protein>
    <submittedName>
        <fullName evidence="2">Uncharacterized protein</fullName>
    </submittedName>
</protein>
<comment type="caution">
    <text evidence="2">The sequence shown here is derived from an EMBL/GenBank/DDBJ whole genome shotgun (WGS) entry which is preliminary data.</text>
</comment>
<accession>A0A0W0FNF5</accession>
<sequence length="344" mass="38277">MLNGISAEYYPLFNLLTAFAHLICISILSYLITRRMPSIHKPHPAQWKHLTWGKACAFLVMVATWIFILVSGILMTGISKALNYAFLVEKVYIVWSSGCSTPRFRTKVYKICSVSLLVYFGMAIDGFVRFRTSYITEEGGCVFGYKGIAAFLLETYNLVQNIAFALMFRKKALYGTLGGVMMSSVNATALLVLGGVELAWMCMTFCVLEATINAWILDWVNSGSESSMRNHLVLTEIEISAEAKTGSLTALNTDYTDRDECTHEQPEIIDFGGEQDRQACINGKRTFIVYPKNVKDQVMILKMTSTNLRTTRSAPGDAARSRLPSCITRFTNEGTSVLATVSPM</sequence>
<keyword evidence="1" id="KW-0812">Transmembrane</keyword>
<gene>
    <name evidence="2" type="ORF">WG66_9548</name>
</gene>
<keyword evidence="1" id="KW-0472">Membrane</keyword>
<dbReference type="AlphaFoldDB" id="A0A0W0FNF5"/>
<evidence type="ECO:0000313" key="2">
    <source>
        <dbReference type="EMBL" id="KTB37871.1"/>
    </source>
</evidence>
<organism evidence="2 3">
    <name type="scientific">Moniliophthora roreri</name>
    <name type="common">Frosty pod rot fungus</name>
    <name type="synonym">Monilia roreri</name>
    <dbReference type="NCBI Taxonomy" id="221103"/>
    <lineage>
        <taxon>Eukaryota</taxon>
        <taxon>Fungi</taxon>
        <taxon>Dikarya</taxon>
        <taxon>Basidiomycota</taxon>
        <taxon>Agaricomycotina</taxon>
        <taxon>Agaricomycetes</taxon>
        <taxon>Agaricomycetidae</taxon>
        <taxon>Agaricales</taxon>
        <taxon>Marasmiineae</taxon>
        <taxon>Marasmiaceae</taxon>
        <taxon>Moniliophthora</taxon>
    </lineage>
</organism>
<dbReference type="Proteomes" id="UP000054988">
    <property type="component" value="Unassembled WGS sequence"/>
</dbReference>
<feature type="transmembrane region" description="Helical" evidence="1">
    <location>
        <begin position="52"/>
        <end position="75"/>
    </location>
</feature>
<reference evidence="2 3" key="1">
    <citation type="submission" date="2015-12" db="EMBL/GenBank/DDBJ databases">
        <title>Draft genome sequence of Moniliophthora roreri, the causal agent of frosty pod rot of cacao.</title>
        <authorList>
            <person name="Aime M.C."/>
            <person name="Diaz-Valderrama J.R."/>
            <person name="Kijpornyongpan T."/>
            <person name="Phillips-Mora W."/>
        </authorList>
    </citation>
    <scope>NUCLEOTIDE SEQUENCE [LARGE SCALE GENOMIC DNA]</scope>
    <source>
        <strain evidence="2 3">MCA 2952</strain>
    </source>
</reference>
<evidence type="ECO:0000256" key="1">
    <source>
        <dbReference type="SAM" id="Phobius"/>
    </source>
</evidence>
<dbReference type="PANTHER" id="PTHR38848">
    <property type="entry name" value="G-PROTEIN COUPLED RECEPTORS FAMILY 3 PROFILE DOMAIN-CONTAINING PROTEIN"/>
    <property type="match status" value="1"/>
</dbReference>
<dbReference type="EMBL" id="LATX01001806">
    <property type="protein sequence ID" value="KTB37871.1"/>
    <property type="molecule type" value="Genomic_DNA"/>
</dbReference>
<name>A0A0W0FNF5_MONRR</name>
<dbReference type="PANTHER" id="PTHR38848:SF3">
    <property type="entry name" value="G-PROTEIN COUPLED RECEPTORS FAMILY 3 PROFILE DOMAIN-CONTAINING PROTEIN"/>
    <property type="match status" value="1"/>
</dbReference>
<keyword evidence="1" id="KW-1133">Transmembrane helix</keyword>
<evidence type="ECO:0000313" key="3">
    <source>
        <dbReference type="Proteomes" id="UP000054988"/>
    </source>
</evidence>
<proteinExistence type="predicted"/>
<feature type="transmembrane region" description="Helical" evidence="1">
    <location>
        <begin position="142"/>
        <end position="159"/>
    </location>
</feature>
<feature type="transmembrane region" description="Helical" evidence="1">
    <location>
        <begin position="111"/>
        <end position="130"/>
    </location>
</feature>
<feature type="transmembrane region" description="Helical" evidence="1">
    <location>
        <begin position="12"/>
        <end position="32"/>
    </location>
</feature>
<feature type="transmembrane region" description="Helical" evidence="1">
    <location>
        <begin position="171"/>
        <end position="192"/>
    </location>
</feature>